<organism evidence="2 3">
    <name type="scientific">Ralstonia insidiosa</name>
    <dbReference type="NCBI Taxonomy" id="190721"/>
    <lineage>
        <taxon>Bacteria</taxon>
        <taxon>Pseudomonadati</taxon>
        <taxon>Pseudomonadota</taxon>
        <taxon>Betaproteobacteria</taxon>
        <taxon>Burkholderiales</taxon>
        <taxon>Burkholderiaceae</taxon>
        <taxon>Ralstonia</taxon>
    </lineage>
</organism>
<dbReference type="GO" id="GO:0003677">
    <property type="term" value="F:DNA binding"/>
    <property type="evidence" value="ECO:0007669"/>
    <property type="project" value="InterPro"/>
</dbReference>
<proteinExistence type="predicted"/>
<dbReference type="SUPFAM" id="SSF46955">
    <property type="entry name" value="Putative DNA-binding domain"/>
    <property type="match status" value="1"/>
</dbReference>
<dbReference type="PROSITE" id="PS51702">
    <property type="entry name" value="HTH_MU"/>
    <property type="match status" value="1"/>
</dbReference>
<evidence type="ECO:0000313" key="2">
    <source>
        <dbReference type="EMBL" id="ANJ73516.1"/>
    </source>
</evidence>
<dbReference type="InterPro" id="IPR003314">
    <property type="entry name" value="Mu-type_HTH"/>
</dbReference>
<evidence type="ECO:0000313" key="3">
    <source>
        <dbReference type="Proteomes" id="UP000078572"/>
    </source>
</evidence>
<gene>
    <name evidence="2" type="ORF">A9Y76_14035</name>
</gene>
<protein>
    <recommendedName>
        <fullName evidence="1">HTH Mu-type domain-containing protein</fullName>
    </recommendedName>
</protein>
<dbReference type="Gene3D" id="1.10.10.10">
    <property type="entry name" value="Winged helix-like DNA-binding domain superfamily/Winged helix DNA-binding domain"/>
    <property type="match status" value="1"/>
</dbReference>
<keyword evidence="3" id="KW-1185">Reference proteome</keyword>
<dbReference type="InterPro" id="IPR009061">
    <property type="entry name" value="DNA-bd_dom_put_sf"/>
</dbReference>
<reference evidence="3" key="1">
    <citation type="submission" date="2016-06" db="EMBL/GenBank/DDBJ databases">
        <authorList>
            <person name="Xu Y."/>
            <person name="Nagy A."/>
            <person name="Yan X."/>
            <person name="Kim S.W."/>
            <person name="Haley B."/>
            <person name="Liu N.T."/>
            <person name="Nou X."/>
        </authorList>
    </citation>
    <scope>NUCLEOTIDE SEQUENCE [LARGE SCALE GENOMIC DNA]</scope>
    <source>
        <strain evidence="3">ATCC 49129</strain>
    </source>
</reference>
<accession>A0A191ZZP0</accession>
<dbReference type="EMBL" id="CP016022">
    <property type="protein sequence ID" value="ANJ73516.1"/>
    <property type="molecule type" value="Genomic_DNA"/>
</dbReference>
<dbReference type="InterPro" id="IPR036388">
    <property type="entry name" value="WH-like_DNA-bd_sf"/>
</dbReference>
<evidence type="ECO:0000259" key="1">
    <source>
        <dbReference type="PROSITE" id="PS51702"/>
    </source>
</evidence>
<feature type="domain" description="HTH Mu-type" evidence="1">
    <location>
        <begin position="17"/>
        <end position="86"/>
    </location>
</feature>
<name>A0A191ZZP0_9RALS</name>
<dbReference type="AlphaFoldDB" id="A0A191ZZP0"/>
<dbReference type="Proteomes" id="UP000078572">
    <property type="component" value="Chromosome 1"/>
</dbReference>
<sequence length="160" mass="17521">MCLDGNTFRGLSVPPEKLYSAAEIAKMRLEGLPTTKGKVIERAASEGWQFEERKGIGGTRRMYEIPARYLPRSGGAGVADVTEAPRQPAKVVGTVVAGTSKVDPKLLQLAEEALEEWQRERGLRLDAQRRYAVVAVLYDYLARGADQADAADMLRVISGE</sequence>